<accession>A0A7U3YPV5</accession>
<dbReference type="KEGG" id="dpr:Despr_3226"/>
<dbReference type="Proteomes" id="UP000006365">
    <property type="component" value="Chromosome"/>
</dbReference>
<proteinExistence type="predicted"/>
<name>A0A7U3YPV5_DESPD</name>
<keyword evidence="2" id="KW-1185">Reference proteome</keyword>
<dbReference type="PROSITE" id="PS51257">
    <property type="entry name" value="PROKAR_LIPOPROTEIN"/>
    <property type="match status" value="1"/>
</dbReference>
<gene>
    <name evidence="1" type="ordered locus">Despr_3226</name>
</gene>
<dbReference type="EMBL" id="CP002364">
    <property type="protein sequence ID" value="ADW19354.1"/>
    <property type="molecule type" value="Genomic_DNA"/>
</dbReference>
<evidence type="ECO:0000313" key="1">
    <source>
        <dbReference type="EMBL" id="ADW19354.1"/>
    </source>
</evidence>
<organism evidence="1 2">
    <name type="scientific">Desulfobulbus propionicus (strain ATCC 33891 / DSM 2032 / VKM B-1956 / 1pr3)</name>
    <dbReference type="NCBI Taxonomy" id="577650"/>
    <lineage>
        <taxon>Bacteria</taxon>
        <taxon>Pseudomonadati</taxon>
        <taxon>Thermodesulfobacteriota</taxon>
        <taxon>Desulfobulbia</taxon>
        <taxon>Desulfobulbales</taxon>
        <taxon>Desulfobulbaceae</taxon>
        <taxon>Desulfobulbus</taxon>
    </lineage>
</organism>
<dbReference type="RefSeq" id="WP_015725878.1">
    <property type="nucleotide sequence ID" value="NC_014972.1"/>
</dbReference>
<dbReference type="AlphaFoldDB" id="A0A7U3YPV5"/>
<evidence type="ECO:0000313" key="2">
    <source>
        <dbReference type="Proteomes" id="UP000006365"/>
    </source>
</evidence>
<sequence length="96" mass="10557">MNGNRTIVQAIILALGLVTLAGCAPQRQWSKPGLNQADFDRDAARCRREAAVSTQRDPFAPDAGHGLERANVQEKLFEQCMTARGYRLVEGEESGR</sequence>
<protein>
    <submittedName>
        <fullName evidence="1">Uncharacterized protein</fullName>
    </submittedName>
</protein>
<reference evidence="1 2" key="1">
    <citation type="journal article" date="2011" name="Stand. Genomic Sci.">
        <title>Complete genome sequence of Desulfobulbus propionicus type strain (1pr3).</title>
        <authorList>
            <person name="Pagani I."/>
            <person name="Lapidus A."/>
            <person name="Nolan M."/>
            <person name="Lucas S."/>
            <person name="Hammon N."/>
            <person name="Deshpande S."/>
            <person name="Cheng J.F."/>
            <person name="Chertkov O."/>
            <person name="Davenport K."/>
            <person name="Tapia R."/>
            <person name="Han C."/>
            <person name="Goodwin L."/>
            <person name="Pitluck S."/>
            <person name="Liolios K."/>
            <person name="Mavromatis K."/>
            <person name="Ivanova N."/>
            <person name="Mikhailova N."/>
            <person name="Pati A."/>
            <person name="Chen A."/>
            <person name="Palaniappan K."/>
            <person name="Land M."/>
            <person name="Hauser L."/>
            <person name="Chang Y.J."/>
            <person name="Jeffries C.D."/>
            <person name="Detter J.C."/>
            <person name="Brambilla E."/>
            <person name="Kannan K.P."/>
            <person name="Djao O.D."/>
            <person name="Rohde M."/>
            <person name="Pukall R."/>
            <person name="Spring S."/>
            <person name="Goker M."/>
            <person name="Sikorski J."/>
            <person name="Woyke T."/>
            <person name="Bristow J."/>
            <person name="Eisen J.A."/>
            <person name="Markowitz V."/>
            <person name="Hugenholtz P."/>
            <person name="Kyrpides N.C."/>
            <person name="Klenk H.P."/>
        </authorList>
    </citation>
    <scope>NUCLEOTIDE SEQUENCE [LARGE SCALE GENOMIC DNA]</scope>
    <source>
        <strain evidence="2">ATCC 33891 / DSM 2032 / 1pr3</strain>
    </source>
</reference>